<dbReference type="SUPFAM" id="SSF103473">
    <property type="entry name" value="MFS general substrate transporter"/>
    <property type="match status" value="1"/>
</dbReference>
<feature type="transmembrane region" description="Helical" evidence="11">
    <location>
        <begin position="243"/>
        <end position="265"/>
    </location>
</feature>
<dbReference type="GO" id="GO:0008506">
    <property type="term" value="F:sucrose:proton symporter activity"/>
    <property type="evidence" value="ECO:0007669"/>
    <property type="project" value="TreeGrafter"/>
</dbReference>
<dbReference type="GO" id="GO:1990961">
    <property type="term" value="P:xenobiotic detoxification by transmembrane export across the plasma membrane"/>
    <property type="evidence" value="ECO:0007669"/>
    <property type="project" value="InterPro"/>
</dbReference>
<evidence type="ECO:0000256" key="10">
    <source>
        <dbReference type="ARBA" id="ARBA00023136"/>
    </source>
</evidence>
<keyword evidence="6" id="KW-0762">Sugar transport</keyword>
<dbReference type="Pfam" id="PF01554">
    <property type="entry name" value="MatE"/>
    <property type="match status" value="2"/>
</dbReference>
<keyword evidence="10 11" id="KW-0472">Membrane</keyword>
<dbReference type="CDD" id="cd13132">
    <property type="entry name" value="MATE_eukaryotic"/>
    <property type="match status" value="1"/>
</dbReference>
<dbReference type="Gene3D" id="1.20.1250.20">
    <property type="entry name" value="MFS general substrate transporter like domains"/>
    <property type="match status" value="1"/>
</dbReference>
<feature type="transmembrane region" description="Helical" evidence="11">
    <location>
        <begin position="317"/>
        <end position="339"/>
    </location>
</feature>
<feature type="transmembrane region" description="Helical" evidence="11">
    <location>
        <begin position="692"/>
        <end position="711"/>
    </location>
</feature>
<dbReference type="GO" id="GO:0005773">
    <property type="term" value="C:vacuole"/>
    <property type="evidence" value="ECO:0007669"/>
    <property type="project" value="TreeGrafter"/>
</dbReference>
<keyword evidence="5" id="KW-0813">Transport</keyword>
<dbReference type="NCBIfam" id="TIGR01301">
    <property type="entry name" value="GPH_sucrose"/>
    <property type="match status" value="1"/>
</dbReference>
<keyword evidence="13" id="KW-1185">Reference proteome</keyword>
<evidence type="ECO:0000256" key="3">
    <source>
        <dbReference type="ARBA" id="ARBA00007134"/>
    </source>
</evidence>
<sequence length="967" mass="104921">MAIPQAESHRARARPPVVRRVPLRQLLRVTSVAGGIQFGWALQLSLLTPYVQELGIPHKWASIIWLCGPLSGLVVQPLVGHMSDRCNSRGNTRPRAIGVFVFGFWILDVANNMTQGPCRALLADLTGKDHRRTRVANAYFSLFMAVGNILGYATGAFSNWFKVFPFTVTSACNADCANLKSAFYLDIVFMVITTYLSITAAQESPLGLSDRSTPIAADVSGQSSHAQEAFLWELFGTFRYFPWPVWTILLVTALNWIGWFPFLLFDTDWMGREIYGGKPNEGQNYNIGVRTGAFALMLNSVFLGITSVLMEKLCRKWGAGFIWGISNILMALCFLAMLITSYVANHIGYLGHDLPPNGIVITAVVIFAVLGVPLAITYSVPYALISSRIEPLGLGQGLSMGVLNLAIVTPQVIVSLGSGPWDQLFGGGNSPAFAVGALAAFAGGVVAILGIPRSGAPKPRAPHEVLQEIKAIGKISGPTAITGIILYSRAMISMLFLGYLGELELAGGSLSIGFANITGYSVISGLAMGMEPICGQAYGAKQWKLLGLTLQRTVLLLLSTSIPISFMWLNMKRILLWCGQDQEISSMAHTFILFSIPDLFFLSLLHPLRIYLRTQSITLPLTYCSAIAVLLHVPLNFLLVVHFKLGIAGVAIAMVWTNLNVFLLLFSFVYFSGVHKDSWVSPSMDCLRGWSSLLSLAVPTCVSVCLEWWWYEFMIMLCGLLVNPKATIASMGILIQTTSLVYVFPSSLSLGVSARVGNELGANRPAKARISMIVSLVCALALGLLAMLFTIVMRHQWGRFFTSDAEILELTAVALPIAGLCELGNCPQTTGCGVLRGSARPTIGANINLGSFYLVGMPVAILMGFVAKMGFAGLWLGLLAAQASCAILMLYVLCRTDWIVQAERARELTKTSATNNTSMLPTSSSKPEYITNNKKANLEEVLCINDELVKSTSLETDPLISTTTTVH</sequence>
<dbReference type="EMBL" id="JAAGAX010000001">
    <property type="protein sequence ID" value="KAF2324196.1"/>
    <property type="molecule type" value="Genomic_DNA"/>
</dbReference>
<feature type="transmembrane region" description="Helical" evidence="11">
    <location>
        <begin position="138"/>
        <end position="161"/>
    </location>
</feature>
<evidence type="ECO:0000256" key="8">
    <source>
        <dbReference type="ARBA" id="ARBA00022847"/>
    </source>
</evidence>
<dbReference type="GO" id="GO:0005886">
    <property type="term" value="C:plasma membrane"/>
    <property type="evidence" value="ECO:0007669"/>
    <property type="project" value="InterPro"/>
</dbReference>
<feature type="transmembrane region" description="Helical" evidence="11">
    <location>
        <begin position="645"/>
        <end position="671"/>
    </location>
</feature>
<dbReference type="InterPro" id="IPR036259">
    <property type="entry name" value="MFS_trans_sf"/>
</dbReference>
<dbReference type="GO" id="GO:0005985">
    <property type="term" value="P:sucrose metabolic process"/>
    <property type="evidence" value="ECO:0007669"/>
    <property type="project" value="UniProtKB-UniPathway"/>
</dbReference>
<dbReference type="PANTHER" id="PTHR19432:SF90">
    <property type="entry name" value="SUCROSE TRANSPORT PROTEIN SUC4"/>
    <property type="match status" value="1"/>
</dbReference>
<evidence type="ECO:0000313" key="12">
    <source>
        <dbReference type="EMBL" id="KAF2324196.1"/>
    </source>
</evidence>
<feature type="transmembrane region" description="Helical" evidence="11">
    <location>
        <begin position="285"/>
        <end position="305"/>
    </location>
</feature>
<dbReference type="CDD" id="cd17313">
    <property type="entry name" value="MFS_SLC45_SUC"/>
    <property type="match status" value="1"/>
</dbReference>
<feature type="transmembrane region" description="Helical" evidence="11">
    <location>
        <begin position="60"/>
        <end position="79"/>
    </location>
</feature>
<dbReference type="Proteomes" id="UP000467840">
    <property type="component" value="Chromosome 5"/>
</dbReference>
<protein>
    <recommendedName>
        <fullName evidence="11">Protein DETOXIFICATION</fullName>
    </recommendedName>
    <alternativeName>
        <fullName evidence="11">Multidrug and toxic compound extrusion protein</fullName>
    </alternativeName>
</protein>
<dbReference type="InterPro" id="IPR045069">
    <property type="entry name" value="MATE_euk"/>
</dbReference>
<evidence type="ECO:0000256" key="6">
    <source>
        <dbReference type="ARBA" id="ARBA00022597"/>
    </source>
</evidence>
<feature type="transmembrane region" description="Helical" evidence="11">
    <location>
        <begin position="21"/>
        <end position="40"/>
    </location>
</feature>
<organism evidence="12 13">
    <name type="scientific">Hevea brasiliensis</name>
    <name type="common">Para rubber tree</name>
    <name type="synonym">Siphonia brasiliensis</name>
    <dbReference type="NCBI Taxonomy" id="3981"/>
    <lineage>
        <taxon>Eukaryota</taxon>
        <taxon>Viridiplantae</taxon>
        <taxon>Streptophyta</taxon>
        <taxon>Embryophyta</taxon>
        <taxon>Tracheophyta</taxon>
        <taxon>Spermatophyta</taxon>
        <taxon>Magnoliopsida</taxon>
        <taxon>eudicotyledons</taxon>
        <taxon>Gunneridae</taxon>
        <taxon>Pentapetalae</taxon>
        <taxon>rosids</taxon>
        <taxon>fabids</taxon>
        <taxon>Malpighiales</taxon>
        <taxon>Euphorbiaceae</taxon>
        <taxon>Crotonoideae</taxon>
        <taxon>Micrandreae</taxon>
        <taxon>Hevea</taxon>
    </lineage>
</organism>
<dbReference type="InterPro" id="IPR005989">
    <property type="entry name" value="Suc_symporter_pln"/>
</dbReference>
<evidence type="ECO:0000256" key="4">
    <source>
        <dbReference type="ARBA" id="ARBA00010199"/>
    </source>
</evidence>
<dbReference type="NCBIfam" id="TIGR00797">
    <property type="entry name" value="matE"/>
    <property type="match status" value="1"/>
</dbReference>
<feature type="transmembrane region" description="Helical" evidence="11">
    <location>
        <begin position="392"/>
        <end position="413"/>
    </location>
</feature>
<feature type="transmembrane region" description="Helical" evidence="11">
    <location>
        <begin position="433"/>
        <end position="451"/>
    </location>
</feature>
<feature type="transmembrane region" description="Helical" evidence="11">
    <location>
        <begin position="617"/>
        <end position="639"/>
    </location>
</feature>
<evidence type="ECO:0000256" key="1">
    <source>
        <dbReference type="ARBA" id="ARBA00004141"/>
    </source>
</evidence>
<feature type="transmembrane region" description="Helical" evidence="11">
    <location>
        <begin position="181"/>
        <end position="201"/>
    </location>
</feature>
<evidence type="ECO:0000256" key="2">
    <source>
        <dbReference type="ARBA" id="ARBA00004914"/>
    </source>
</evidence>
<gene>
    <name evidence="12" type="ORF">GH714_009820</name>
</gene>
<dbReference type="UniPathway" id="UPA00238"/>
<keyword evidence="8" id="KW-0769">Symport</keyword>
<dbReference type="GO" id="GO:0042910">
    <property type="term" value="F:xenobiotic transmembrane transporter activity"/>
    <property type="evidence" value="ECO:0007669"/>
    <property type="project" value="InterPro"/>
</dbReference>
<comment type="similarity">
    <text evidence="4 11">Belongs to the multi antimicrobial extrusion (MATE) (TC 2.A.66.1) family.</text>
</comment>
<evidence type="ECO:0000256" key="7">
    <source>
        <dbReference type="ARBA" id="ARBA00022692"/>
    </source>
</evidence>
<feature type="transmembrane region" description="Helical" evidence="11">
    <location>
        <begin position="545"/>
        <end position="566"/>
    </location>
</feature>
<feature type="transmembrane region" description="Helical" evidence="11">
    <location>
        <begin position="872"/>
        <end position="894"/>
    </location>
</feature>
<keyword evidence="9 11" id="KW-1133">Transmembrane helix</keyword>
<comment type="similarity">
    <text evidence="3">Belongs to the glycoside-pentoside-hexuronide (GPH) cation symporter transporter (TC 2.A.2.4) family.</text>
</comment>
<feature type="transmembrane region" description="Helical" evidence="11">
    <location>
        <begin position="770"/>
        <end position="792"/>
    </location>
</feature>
<dbReference type="AlphaFoldDB" id="A0A6A6NGD3"/>
<dbReference type="InterPro" id="IPR002528">
    <property type="entry name" value="MATE_fam"/>
</dbReference>
<comment type="pathway">
    <text evidence="2">Glycan biosynthesis; sucrose metabolism.</text>
</comment>
<feature type="transmembrane region" description="Helical" evidence="11">
    <location>
        <begin position="512"/>
        <end position="533"/>
    </location>
</feature>
<evidence type="ECO:0000313" key="13">
    <source>
        <dbReference type="Proteomes" id="UP000467840"/>
    </source>
</evidence>
<reference evidence="12 13" key="1">
    <citation type="journal article" date="2020" name="Mol. Plant">
        <title>The Chromosome-Based Rubber Tree Genome Provides New Insights into Spurge Genome Evolution and Rubber Biosynthesis.</title>
        <authorList>
            <person name="Liu J."/>
            <person name="Shi C."/>
            <person name="Shi C.C."/>
            <person name="Li W."/>
            <person name="Zhang Q.J."/>
            <person name="Zhang Y."/>
            <person name="Li K."/>
            <person name="Lu H.F."/>
            <person name="Shi C."/>
            <person name="Zhu S.T."/>
            <person name="Xiao Z.Y."/>
            <person name="Nan H."/>
            <person name="Yue Y."/>
            <person name="Zhu X.G."/>
            <person name="Wu Y."/>
            <person name="Hong X.N."/>
            <person name="Fan G.Y."/>
            <person name="Tong Y."/>
            <person name="Zhang D."/>
            <person name="Mao C.L."/>
            <person name="Liu Y.L."/>
            <person name="Hao S.J."/>
            <person name="Liu W.Q."/>
            <person name="Lv M.Q."/>
            <person name="Zhang H.B."/>
            <person name="Liu Y."/>
            <person name="Hu-Tang G.R."/>
            <person name="Wang J.P."/>
            <person name="Wang J.H."/>
            <person name="Sun Y.H."/>
            <person name="Ni S.B."/>
            <person name="Chen W.B."/>
            <person name="Zhang X.C."/>
            <person name="Jiao Y.N."/>
            <person name="Eichler E.E."/>
            <person name="Li G.H."/>
            <person name="Liu X."/>
            <person name="Gao L.Z."/>
        </authorList>
    </citation>
    <scope>NUCLEOTIDE SEQUENCE [LARGE SCALE GENOMIC DNA]</scope>
    <source>
        <strain evidence="13">cv. GT1</strain>
        <tissue evidence="12">Leaf</tissue>
    </source>
</reference>
<keyword evidence="7 11" id="KW-0812">Transmembrane</keyword>
<feature type="transmembrane region" description="Helical" evidence="11">
    <location>
        <begin position="586"/>
        <end position="605"/>
    </location>
</feature>
<comment type="caution">
    <text evidence="12">The sequence shown here is derived from an EMBL/GenBank/DDBJ whole genome shotgun (WGS) entry which is preliminary data.</text>
</comment>
<feature type="transmembrane region" description="Helical" evidence="11">
    <location>
        <begin position="359"/>
        <end position="380"/>
    </location>
</feature>
<dbReference type="PANTHER" id="PTHR19432">
    <property type="entry name" value="SUGAR TRANSPORTER"/>
    <property type="match status" value="1"/>
</dbReference>
<comment type="subcellular location">
    <subcellularLocation>
        <location evidence="1">Membrane</location>
        <topology evidence="1">Multi-pass membrane protein</topology>
    </subcellularLocation>
</comment>
<proteinExistence type="inferred from homology"/>
<dbReference type="GO" id="GO:0015297">
    <property type="term" value="F:antiporter activity"/>
    <property type="evidence" value="ECO:0007669"/>
    <property type="project" value="InterPro"/>
</dbReference>
<evidence type="ECO:0000256" key="5">
    <source>
        <dbReference type="ARBA" id="ARBA00022448"/>
    </source>
</evidence>
<feature type="transmembrane region" description="Helical" evidence="11">
    <location>
        <begin position="480"/>
        <end position="500"/>
    </location>
</feature>
<evidence type="ECO:0000256" key="11">
    <source>
        <dbReference type="RuleBase" id="RU004914"/>
    </source>
</evidence>
<feature type="transmembrane region" description="Helical" evidence="11">
    <location>
        <begin position="845"/>
        <end position="866"/>
    </location>
</feature>
<accession>A0A6A6NGD3</accession>
<evidence type="ECO:0000256" key="9">
    <source>
        <dbReference type="ARBA" id="ARBA00022989"/>
    </source>
</evidence>
<name>A0A6A6NGD3_HEVBR</name>